<keyword evidence="5 9" id="KW-0274">FAD</keyword>
<comment type="similarity">
    <text evidence="3 9">Belongs to the methylenetetrahydrofolate reductase family.</text>
</comment>
<dbReference type="PANTHER" id="PTHR45754:SF3">
    <property type="entry name" value="METHYLENETETRAHYDROFOLATE REDUCTASE (NADPH)"/>
    <property type="match status" value="1"/>
</dbReference>
<accession>A0ABY5MF84</accession>
<comment type="pathway">
    <text evidence="7">Amino-acid biosynthesis; L-methionine biosynthesis via de novo pathway.</text>
</comment>
<dbReference type="SUPFAM" id="SSF51730">
    <property type="entry name" value="FAD-linked oxidoreductase"/>
    <property type="match status" value="1"/>
</dbReference>
<evidence type="ECO:0000256" key="3">
    <source>
        <dbReference type="ARBA" id="ARBA00006743"/>
    </source>
</evidence>
<sequence length="296" mass="31698">MMLMQAIRKGPRPRTLDLIEDYSLEITAKDVDNLAQAALKIPAGTRISVTFLPNEDLQARIEAAATVRRLGFVPVPHISARRLRSQHELEGFLEALAREARIDDAFVVAGDPPRPEGPYEDALAVIRSGLLEKYGIRHIGISGYPEGHPDIGPDKLMQAMRDKLARIEAQGLEASITTQFGFDAAPILSWLERIRAAGIHEPVRIGVPGPCNVGTLLRFAARCGVGASASVMAKYGVSITRVLSTAGPDPLVTALAAGLDPAVHGSVSLHLYPFGGLLKSAEWAEGFMSAQAAATR</sequence>
<organism evidence="10 11">
    <name type="scientific">Nitratireductor thuwali</name>
    <dbReference type="NCBI Taxonomy" id="2267699"/>
    <lineage>
        <taxon>Bacteria</taxon>
        <taxon>Pseudomonadati</taxon>
        <taxon>Pseudomonadota</taxon>
        <taxon>Alphaproteobacteria</taxon>
        <taxon>Hyphomicrobiales</taxon>
        <taxon>Phyllobacteriaceae</taxon>
        <taxon>Nitratireductor</taxon>
    </lineage>
</organism>
<keyword evidence="6 9" id="KW-0560">Oxidoreductase</keyword>
<name>A0ABY5MF84_9HYPH</name>
<dbReference type="InterPro" id="IPR029041">
    <property type="entry name" value="FAD-linked_oxidoreductase-like"/>
</dbReference>
<evidence type="ECO:0000256" key="8">
    <source>
        <dbReference type="ARBA" id="ARBA00048628"/>
    </source>
</evidence>
<evidence type="ECO:0000256" key="6">
    <source>
        <dbReference type="ARBA" id="ARBA00023002"/>
    </source>
</evidence>
<evidence type="ECO:0000313" key="11">
    <source>
        <dbReference type="Proteomes" id="UP001342418"/>
    </source>
</evidence>
<comment type="catalytic activity">
    <reaction evidence="8">
        <text>(6S)-5-methyl-5,6,7,8-tetrahydrofolate + NAD(+) = (6R)-5,10-methylene-5,6,7,8-tetrahydrofolate + NADH + H(+)</text>
        <dbReference type="Rhea" id="RHEA:19821"/>
        <dbReference type="ChEBI" id="CHEBI:15378"/>
        <dbReference type="ChEBI" id="CHEBI:15636"/>
        <dbReference type="ChEBI" id="CHEBI:18608"/>
        <dbReference type="ChEBI" id="CHEBI:57540"/>
        <dbReference type="ChEBI" id="CHEBI:57945"/>
        <dbReference type="EC" id="1.5.1.54"/>
    </reaction>
    <physiologicalReaction direction="right-to-left" evidence="8">
        <dbReference type="Rhea" id="RHEA:19823"/>
    </physiologicalReaction>
</comment>
<evidence type="ECO:0000256" key="5">
    <source>
        <dbReference type="ARBA" id="ARBA00022827"/>
    </source>
</evidence>
<keyword evidence="11" id="KW-1185">Reference proteome</keyword>
<proteinExistence type="inferred from homology"/>
<dbReference type="Gene3D" id="3.20.20.220">
    <property type="match status" value="1"/>
</dbReference>
<evidence type="ECO:0000256" key="2">
    <source>
        <dbReference type="ARBA" id="ARBA00004777"/>
    </source>
</evidence>
<keyword evidence="4 9" id="KW-0285">Flavoprotein</keyword>
<evidence type="ECO:0000313" key="10">
    <source>
        <dbReference type="EMBL" id="UUP16703.1"/>
    </source>
</evidence>
<dbReference type="Pfam" id="PF02219">
    <property type="entry name" value="MTHFR"/>
    <property type="match status" value="1"/>
</dbReference>
<evidence type="ECO:0000256" key="1">
    <source>
        <dbReference type="ARBA" id="ARBA00001974"/>
    </source>
</evidence>
<dbReference type="RefSeq" id="WP_338529108.1">
    <property type="nucleotide sequence ID" value="NZ_CP030941.1"/>
</dbReference>
<gene>
    <name evidence="10" type="ORF">NTH_01150</name>
</gene>
<evidence type="ECO:0000256" key="4">
    <source>
        <dbReference type="ARBA" id="ARBA00022630"/>
    </source>
</evidence>
<dbReference type="Proteomes" id="UP001342418">
    <property type="component" value="Chromosome"/>
</dbReference>
<comment type="pathway">
    <text evidence="2 9">One-carbon metabolism; tetrahydrofolate interconversion.</text>
</comment>
<dbReference type="EMBL" id="CP030941">
    <property type="protein sequence ID" value="UUP16703.1"/>
    <property type="molecule type" value="Genomic_DNA"/>
</dbReference>
<dbReference type="PANTHER" id="PTHR45754">
    <property type="entry name" value="METHYLENETETRAHYDROFOLATE REDUCTASE"/>
    <property type="match status" value="1"/>
</dbReference>
<evidence type="ECO:0000256" key="7">
    <source>
        <dbReference type="ARBA" id="ARBA00034478"/>
    </source>
</evidence>
<reference evidence="10 11" key="1">
    <citation type="submission" date="2018-07" db="EMBL/GenBank/DDBJ databases">
        <title>Genome sequence of Nitratireductor thuwali#1536.</title>
        <authorList>
            <person name="Michoud G."/>
            <person name="Merlino G."/>
            <person name="Sefrji F.O."/>
            <person name="Daffonchio D."/>
        </authorList>
    </citation>
    <scope>NUCLEOTIDE SEQUENCE [LARGE SCALE GENOMIC DNA]</scope>
    <source>
        <strain evidence="11">Nit1536</strain>
    </source>
</reference>
<protein>
    <recommendedName>
        <fullName evidence="9">Methylenetetrahydrofolate reductase</fullName>
    </recommendedName>
</protein>
<comment type="cofactor">
    <cofactor evidence="1 9">
        <name>FAD</name>
        <dbReference type="ChEBI" id="CHEBI:57692"/>
    </cofactor>
</comment>
<evidence type="ECO:0000256" key="9">
    <source>
        <dbReference type="RuleBase" id="RU003862"/>
    </source>
</evidence>
<dbReference type="InterPro" id="IPR003171">
    <property type="entry name" value="Mehydrof_redctse-like"/>
</dbReference>